<dbReference type="InParanoid" id="A0A067Q964"/>
<feature type="compositionally biased region" description="Polar residues" evidence="1">
    <location>
        <begin position="336"/>
        <end position="348"/>
    </location>
</feature>
<feature type="region of interest" description="Disordered" evidence="1">
    <location>
        <begin position="214"/>
        <end position="258"/>
    </location>
</feature>
<gene>
    <name evidence="3" type="ORF">JAAARDRAFT_33873</name>
</gene>
<feature type="region of interest" description="Disordered" evidence="1">
    <location>
        <begin position="65"/>
        <end position="124"/>
    </location>
</feature>
<dbReference type="HOGENOM" id="CLU_007969_0_0_1"/>
<feature type="compositionally biased region" description="Polar residues" evidence="1">
    <location>
        <begin position="907"/>
        <end position="937"/>
    </location>
</feature>
<feature type="region of interest" description="Disordered" evidence="1">
    <location>
        <begin position="1039"/>
        <end position="1074"/>
    </location>
</feature>
<feature type="compositionally biased region" description="Gly residues" evidence="1">
    <location>
        <begin position="353"/>
        <end position="383"/>
    </location>
</feature>
<feature type="compositionally biased region" description="Polar residues" evidence="1">
    <location>
        <begin position="710"/>
        <end position="719"/>
    </location>
</feature>
<feature type="compositionally biased region" description="Polar residues" evidence="1">
    <location>
        <begin position="1056"/>
        <end position="1067"/>
    </location>
</feature>
<organism evidence="3 4">
    <name type="scientific">Jaapia argillacea MUCL 33604</name>
    <dbReference type="NCBI Taxonomy" id="933084"/>
    <lineage>
        <taxon>Eukaryota</taxon>
        <taxon>Fungi</taxon>
        <taxon>Dikarya</taxon>
        <taxon>Basidiomycota</taxon>
        <taxon>Agaricomycotina</taxon>
        <taxon>Agaricomycetes</taxon>
        <taxon>Agaricomycetidae</taxon>
        <taxon>Jaapiales</taxon>
        <taxon>Jaapiaceae</taxon>
        <taxon>Jaapia</taxon>
    </lineage>
</organism>
<feature type="region of interest" description="Disordered" evidence="1">
    <location>
        <begin position="562"/>
        <end position="617"/>
    </location>
</feature>
<proteinExistence type="predicted"/>
<keyword evidence="2" id="KW-0812">Transmembrane</keyword>
<feature type="compositionally biased region" description="Basic and acidic residues" evidence="1">
    <location>
        <begin position="585"/>
        <end position="598"/>
    </location>
</feature>
<dbReference type="STRING" id="933084.A0A067Q964"/>
<feature type="compositionally biased region" description="Polar residues" evidence="1">
    <location>
        <begin position="840"/>
        <end position="852"/>
    </location>
</feature>
<sequence>MASAPTQALPSWLTYSTSFITNAEGSTVSTSTTLLTLPLTYYGPSIPLGTDGVWTYGGLTSPASTATPTLTTTTSPPTTSATPNTTSTTAIPTSSTATTSSSTSSSSLSNPSSTSTTSPSSSATAAAATSHPLPRALIGAIVGSIFGALLLLLALLLCFRWHTRRRAASAHSTPIWTGWEIVTPPGASPPSANPPIMRERSRSRDLMAVGVVAGAGEQEREDGEFSPRDSGDEGSPFLRPSESQTYPQGRAPIRYNPNTGIPLSEHDMDPLLAEMELAPNVRLVSRPGAPAAARERAALREQQRLEHGVIEEEGVQRRSVFFLDPVSGDAYWGNSDDYTPSNSTNSRPSVGASLGGGGGGGGSGGSGSGSGRGEFGSGAGGAAAAGPMRGRILSPQEQERIDRGGGGGGARDAEYYDEEDDEKPGDLTTAGAGPSGQGHTDDSPLLPPRPLDPDGLGRLAMNMRRGSSRTVKSMDTAGSYPYSDGQGEADERAQLLTARHVRVSELPPRSGPQSPERGPGEGGNELASGGGGSPGSWGGLGLGGLGRLSRLSWFSRVGSPLASFGDSHRDSRSSGGSGTAAAVGRGERRGGGRGDGSRSRSRSRPHSGLLVTRTLTDTELDTGRALLQAEMGMRPRSGLSASAAPRGSWVGGGERPISSVSAKSGSTVYHSANSRPSTPYTGGSDSRHGHGDGSNNNNRRSMAGYRQSLVGASQHSLPSSDPPPYQHDDPNGGNGGGNRQSYHRGRGSVHYPSLPQSDLLGSSLPPGVTDILDLPAPTAASPFMSASAKDRREVPFPPGLVMLHNPWSGAASPSPTASMDTADSPLGITIDVLEQDPPTAGSSWRSLTSSGATGEERRLTFGRPTVVHPHELTISEQGSLHSMRSHLSPLSGRASGSAAASSRHVYGSNSSRPSGHSHTRTASSGINSLAHSGSISSDLRHFRSDPSITSPPAVYGRPSLSATGPGPFPHSLGTRPTTPYGTAAGTMTSFATTGTAATNSSATTHTTITDPLTGTVMHFPTVPWTSGLESDWPPDAWTEDGSGRRCWGPPSHFRALQTSSSTLNSGGDNMDHAS</sequence>
<keyword evidence="2" id="KW-1133">Transmembrane helix</keyword>
<feature type="transmembrane region" description="Helical" evidence="2">
    <location>
        <begin position="136"/>
        <end position="159"/>
    </location>
</feature>
<dbReference type="Proteomes" id="UP000027265">
    <property type="component" value="Unassembled WGS sequence"/>
</dbReference>
<feature type="compositionally biased region" description="Polar residues" evidence="1">
    <location>
        <begin position="658"/>
        <end position="681"/>
    </location>
</feature>
<name>A0A067Q964_9AGAM</name>
<feature type="region of interest" description="Disordered" evidence="1">
    <location>
        <begin position="836"/>
        <end position="970"/>
    </location>
</feature>
<evidence type="ECO:0000313" key="4">
    <source>
        <dbReference type="Proteomes" id="UP000027265"/>
    </source>
</evidence>
<accession>A0A067Q964</accession>
<keyword evidence="4" id="KW-1185">Reference proteome</keyword>
<evidence type="ECO:0000256" key="1">
    <source>
        <dbReference type="SAM" id="MobiDB-lite"/>
    </source>
</evidence>
<feature type="region of interest" description="Disordered" evidence="1">
    <location>
        <begin position="334"/>
        <end position="538"/>
    </location>
</feature>
<dbReference type="OrthoDB" id="2563978at2759"/>
<feature type="compositionally biased region" description="Gly residues" evidence="1">
    <location>
        <begin position="520"/>
        <end position="538"/>
    </location>
</feature>
<feature type="region of interest" description="Disordered" evidence="1">
    <location>
        <begin position="631"/>
        <end position="762"/>
    </location>
</feature>
<keyword evidence="2" id="KW-0472">Membrane</keyword>
<reference evidence="4" key="1">
    <citation type="journal article" date="2014" name="Proc. Natl. Acad. Sci. U.S.A.">
        <title>Extensive sampling of basidiomycete genomes demonstrates inadequacy of the white-rot/brown-rot paradigm for wood decay fungi.</title>
        <authorList>
            <person name="Riley R."/>
            <person name="Salamov A.A."/>
            <person name="Brown D.W."/>
            <person name="Nagy L.G."/>
            <person name="Floudas D."/>
            <person name="Held B.W."/>
            <person name="Levasseur A."/>
            <person name="Lombard V."/>
            <person name="Morin E."/>
            <person name="Otillar R."/>
            <person name="Lindquist E.A."/>
            <person name="Sun H."/>
            <person name="LaButti K.M."/>
            <person name="Schmutz J."/>
            <person name="Jabbour D."/>
            <person name="Luo H."/>
            <person name="Baker S.E."/>
            <person name="Pisabarro A.G."/>
            <person name="Walton J.D."/>
            <person name="Blanchette R.A."/>
            <person name="Henrissat B."/>
            <person name="Martin F."/>
            <person name="Cullen D."/>
            <person name="Hibbett D.S."/>
            <person name="Grigoriev I.V."/>
        </authorList>
    </citation>
    <scope>NUCLEOTIDE SEQUENCE [LARGE SCALE GENOMIC DNA]</scope>
    <source>
        <strain evidence="4">MUCL 33604</strain>
    </source>
</reference>
<dbReference type="EMBL" id="KL197716">
    <property type="protein sequence ID" value="KDQ59141.1"/>
    <property type="molecule type" value="Genomic_DNA"/>
</dbReference>
<feature type="compositionally biased region" description="Low complexity" evidence="1">
    <location>
        <begin position="891"/>
        <end position="903"/>
    </location>
</feature>
<protein>
    <submittedName>
        <fullName evidence="3">Uncharacterized protein</fullName>
    </submittedName>
</protein>
<evidence type="ECO:0000256" key="2">
    <source>
        <dbReference type="SAM" id="Phobius"/>
    </source>
</evidence>
<evidence type="ECO:0000313" key="3">
    <source>
        <dbReference type="EMBL" id="KDQ59141.1"/>
    </source>
</evidence>
<dbReference type="AlphaFoldDB" id="A0A067Q964"/>